<dbReference type="GO" id="GO:0003714">
    <property type="term" value="F:transcription corepressor activity"/>
    <property type="evidence" value="ECO:0007669"/>
    <property type="project" value="InterPro"/>
</dbReference>
<protein>
    <submittedName>
        <fullName evidence="7">D-3-phosphoglycerate dehydrogenase</fullName>
    </submittedName>
</protein>
<evidence type="ECO:0000259" key="5">
    <source>
        <dbReference type="Pfam" id="PF00389"/>
    </source>
</evidence>
<name>A0A1H1XK39_9ACTN</name>
<gene>
    <name evidence="7" type="ORF">SAMN04489812_4120</name>
</gene>
<dbReference type="CDD" id="cd05299">
    <property type="entry name" value="CtBP_dh"/>
    <property type="match status" value="1"/>
</dbReference>
<dbReference type="GO" id="GO:0016616">
    <property type="term" value="F:oxidoreductase activity, acting on the CH-OH group of donors, NAD or NADP as acceptor"/>
    <property type="evidence" value="ECO:0007669"/>
    <property type="project" value="InterPro"/>
</dbReference>
<dbReference type="InterPro" id="IPR050418">
    <property type="entry name" value="D-iso_2-hydroxyacid_DH_PdxB"/>
</dbReference>
<dbReference type="GO" id="GO:0051287">
    <property type="term" value="F:NAD binding"/>
    <property type="evidence" value="ECO:0007669"/>
    <property type="project" value="InterPro"/>
</dbReference>
<comment type="similarity">
    <text evidence="1 4">Belongs to the D-isomer specific 2-hydroxyacid dehydrogenase family.</text>
</comment>
<evidence type="ECO:0000259" key="6">
    <source>
        <dbReference type="Pfam" id="PF02826"/>
    </source>
</evidence>
<dbReference type="Gene3D" id="3.40.50.720">
    <property type="entry name" value="NAD(P)-binding Rossmann-like Domain"/>
    <property type="match status" value="2"/>
</dbReference>
<feature type="domain" description="D-isomer specific 2-hydroxyacid dehydrogenase catalytic" evidence="5">
    <location>
        <begin position="27"/>
        <end position="315"/>
    </location>
</feature>
<dbReference type="FunFam" id="3.40.50.720:FF:000203">
    <property type="entry name" value="D-3-phosphoglycerate dehydrogenase (SerA)"/>
    <property type="match status" value="1"/>
</dbReference>
<dbReference type="InterPro" id="IPR006140">
    <property type="entry name" value="D-isomer_DH_NAD-bd"/>
</dbReference>
<keyword evidence="3" id="KW-0520">NAD</keyword>
<dbReference type="STRING" id="630515.SAMN04489812_4120"/>
<dbReference type="SUPFAM" id="SSF52283">
    <property type="entry name" value="Formate/glycerate dehydrogenase catalytic domain-like"/>
    <property type="match status" value="1"/>
</dbReference>
<evidence type="ECO:0000313" key="8">
    <source>
        <dbReference type="Proteomes" id="UP000199103"/>
    </source>
</evidence>
<dbReference type="InterPro" id="IPR006139">
    <property type="entry name" value="D-isomer_2_OHA_DH_cat_dom"/>
</dbReference>
<feature type="domain" description="D-isomer specific 2-hydroxyacid dehydrogenase NAD-binding" evidence="6">
    <location>
        <begin position="110"/>
        <end position="284"/>
    </location>
</feature>
<dbReference type="OrthoDB" id="9793626at2"/>
<evidence type="ECO:0000256" key="1">
    <source>
        <dbReference type="ARBA" id="ARBA00005854"/>
    </source>
</evidence>
<dbReference type="EMBL" id="LT629772">
    <property type="protein sequence ID" value="SDT09597.1"/>
    <property type="molecule type" value="Genomic_DNA"/>
</dbReference>
<dbReference type="PROSITE" id="PS00671">
    <property type="entry name" value="D_2_HYDROXYACID_DH_3"/>
    <property type="match status" value="1"/>
</dbReference>
<dbReference type="Proteomes" id="UP000199103">
    <property type="component" value="Chromosome I"/>
</dbReference>
<evidence type="ECO:0000256" key="2">
    <source>
        <dbReference type="ARBA" id="ARBA00023002"/>
    </source>
</evidence>
<organism evidence="7 8">
    <name type="scientific">Microlunatus soli</name>
    <dbReference type="NCBI Taxonomy" id="630515"/>
    <lineage>
        <taxon>Bacteria</taxon>
        <taxon>Bacillati</taxon>
        <taxon>Actinomycetota</taxon>
        <taxon>Actinomycetes</taxon>
        <taxon>Propionibacteriales</taxon>
        <taxon>Propionibacteriaceae</taxon>
        <taxon>Microlunatus</taxon>
    </lineage>
</organism>
<dbReference type="Pfam" id="PF02826">
    <property type="entry name" value="2-Hacid_dh_C"/>
    <property type="match status" value="1"/>
</dbReference>
<accession>A0A1H1XK39</accession>
<dbReference type="AlphaFoldDB" id="A0A1H1XK39"/>
<dbReference type="SUPFAM" id="SSF51735">
    <property type="entry name" value="NAD(P)-binding Rossmann-fold domains"/>
    <property type="match status" value="1"/>
</dbReference>
<dbReference type="InterPro" id="IPR036291">
    <property type="entry name" value="NAD(P)-bd_dom_sf"/>
</dbReference>
<evidence type="ECO:0000256" key="3">
    <source>
        <dbReference type="ARBA" id="ARBA00023027"/>
    </source>
</evidence>
<keyword evidence="8" id="KW-1185">Reference proteome</keyword>
<dbReference type="RefSeq" id="WP_091527281.1">
    <property type="nucleotide sequence ID" value="NZ_LT629772.1"/>
</dbReference>
<keyword evidence="2 4" id="KW-0560">Oxidoreductase</keyword>
<dbReference type="PANTHER" id="PTHR43761:SF1">
    <property type="entry name" value="D-ISOMER SPECIFIC 2-HYDROXYACID DEHYDROGENASE CATALYTIC DOMAIN-CONTAINING PROTEIN-RELATED"/>
    <property type="match status" value="1"/>
</dbReference>
<dbReference type="InterPro" id="IPR029753">
    <property type="entry name" value="D-isomer_DH_CS"/>
</dbReference>
<dbReference type="PANTHER" id="PTHR43761">
    <property type="entry name" value="D-ISOMER SPECIFIC 2-HYDROXYACID DEHYDROGENASE FAMILY PROTEIN (AFU_ORTHOLOGUE AFUA_1G13630)"/>
    <property type="match status" value="1"/>
</dbReference>
<evidence type="ECO:0000313" key="7">
    <source>
        <dbReference type="EMBL" id="SDT09597.1"/>
    </source>
</evidence>
<dbReference type="InterPro" id="IPR043322">
    <property type="entry name" value="CtBP"/>
</dbReference>
<evidence type="ECO:0000256" key="4">
    <source>
        <dbReference type="RuleBase" id="RU003719"/>
    </source>
</evidence>
<proteinExistence type="inferred from homology"/>
<sequence>MTRRIVVTDHAFGNVDAERAVAAEIGASFAVHQCRTEAETITAVRGADAVLVNFAPMTAAALQALAPAAIVVRYGIGYDNVDVDAARAAGIAVANVPDYGSETVADHAVAALLSLLRRLPVYDGLIRDQGWCQPPDVGPLPALADTTVGLIGTGRIGLAVARRLQAFGTRVLAHDPYADPRIDEVVTRVELDDLLTTSDAISLHCPLVPETAHLIDHRALGRLRPGAVLVNTSRGGLVDTAALTDALSDGRLAGAALDVFEPEPLPADSPLRTQAGVILTPHAAFYSTASVRALQQLAADEVRRALTGAELRSRVA</sequence>
<reference evidence="7 8" key="1">
    <citation type="submission" date="2016-10" db="EMBL/GenBank/DDBJ databases">
        <authorList>
            <person name="de Groot N.N."/>
        </authorList>
    </citation>
    <scope>NUCLEOTIDE SEQUENCE [LARGE SCALE GENOMIC DNA]</scope>
    <source>
        <strain evidence="7 8">DSM 21800</strain>
    </source>
</reference>
<dbReference type="PROSITE" id="PS00670">
    <property type="entry name" value="D_2_HYDROXYACID_DH_2"/>
    <property type="match status" value="1"/>
</dbReference>
<dbReference type="Pfam" id="PF00389">
    <property type="entry name" value="2-Hacid_dh"/>
    <property type="match status" value="1"/>
</dbReference>